<feature type="transmembrane region" description="Helical" evidence="13">
    <location>
        <begin position="533"/>
        <end position="553"/>
    </location>
</feature>
<dbReference type="Gene3D" id="1.10.287.770">
    <property type="entry name" value="YojJ-like"/>
    <property type="match status" value="1"/>
</dbReference>
<feature type="transmembrane region" description="Helical" evidence="13">
    <location>
        <begin position="183"/>
        <end position="206"/>
    </location>
</feature>
<dbReference type="InterPro" id="IPR001873">
    <property type="entry name" value="ENaC"/>
</dbReference>
<dbReference type="AlphaFoldDB" id="A0AAW1L874"/>
<evidence type="ECO:0000256" key="11">
    <source>
        <dbReference type="ARBA" id="ARBA00023303"/>
    </source>
</evidence>
<accession>A0AAW1L874</accession>
<feature type="transmembrane region" description="Helical" evidence="13">
    <location>
        <begin position="145"/>
        <end position="163"/>
    </location>
</feature>
<evidence type="ECO:0000256" key="7">
    <source>
        <dbReference type="ARBA" id="ARBA00023053"/>
    </source>
</evidence>
<evidence type="ECO:0000256" key="4">
    <source>
        <dbReference type="ARBA" id="ARBA00022461"/>
    </source>
</evidence>
<dbReference type="Gene3D" id="1.10.287.820">
    <property type="entry name" value="Acid-sensing ion channel domain"/>
    <property type="match status" value="1"/>
</dbReference>
<reference evidence="15 16" key="1">
    <citation type="journal article" date="2024" name="BMC Genomics">
        <title>De novo assembly and annotation of Popillia japonica's genome with initial clues to its potential as an invasive pest.</title>
        <authorList>
            <person name="Cucini C."/>
            <person name="Boschi S."/>
            <person name="Funari R."/>
            <person name="Cardaioli E."/>
            <person name="Iannotti N."/>
            <person name="Marturano G."/>
            <person name="Paoli F."/>
            <person name="Bruttini M."/>
            <person name="Carapelli A."/>
            <person name="Frati F."/>
            <person name="Nardi F."/>
        </authorList>
    </citation>
    <scope>NUCLEOTIDE SEQUENCE [LARGE SCALE GENOMIC DNA]</scope>
    <source>
        <strain evidence="15">DMR45628</strain>
    </source>
</reference>
<organism evidence="15 16">
    <name type="scientific">Popillia japonica</name>
    <name type="common">Japanese beetle</name>
    <dbReference type="NCBI Taxonomy" id="7064"/>
    <lineage>
        <taxon>Eukaryota</taxon>
        <taxon>Metazoa</taxon>
        <taxon>Ecdysozoa</taxon>
        <taxon>Arthropoda</taxon>
        <taxon>Hexapoda</taxon>
        <taxon>Insecta</taxon>
        <taxon>Pterygota</taxon>
        <taxon>Neoptera</taxon>
        <taxon>Endopterygota</taxon>
        <taxon>Coleoptera</taxon>
        <taxon>Polyphaga</taxon>
        <taxon>Scarabaeiformia</taxon>
        <taxon>Scarabaeidae</taxon>
        <taxon>Rutelinae</taxon>
        <taxon>Popillia</taxon>
    </lineage>
</organism>
<evidence type="ECO:0000256" key="8">
    <source>
        <dbReference type="ARBA" id="ARBA00023065"/>
    </source>
</evidence>
<keyword evidence="7" id="KW-0915">Sodium</keyword>
<evidence type="ECO:0000313" key="16">
    <source>
        <dbReference type="Proteomes" id="UP001458880"/>
    </source>
</evidence>
<evidence type="ECO:0000256" key="10">
    <source>
        <dbReference type="ARBA" id="ARBA00023201"/>
    </source>
</evidence>
<evidence type="ECO:0000256" key="1">
    <source>
        <dbReference type="ARBA" id="ARBA00004141"/>
    </source>
</evidence>
<dbReference type="GO" id="GO:0016747">
    <property type="term" value="F:acyltransferase activity, transferring groups other than amino-acyl groups"/>
    <property type="evidence" value="ECO:0007669"/>
    <property type="project" value="InterPro"/>
</dbReference>
<dbReference type="Pfam" id="PF00858">
    <property type="entry name" value="ASC"/>
    <property type="match status" value="1"/>
</dbReference>
<keyword evidence="6 13" id="KW-1133">Transmembrane helix</keyword>
<gene>
    <name evidence="15" type="ORF">QE152_g15330</name>
</gene>
<feature type="transmembrane region" description="Helical" evidence="13">
    <location>
        <begin position="507"/>
        <end position="527"/>
    </location>
</feature>
<dbReference type="InterPro" id="IPR002656">
    <property type="entry name" value="Acyl_transf_3_dom"/>
</dbReference>
<dbReference type="GO" id="GO:0005272">
    <property type="term" value="F:sodium channel activity"/>
    <property type="evidence" value="ECO:0007669"/>
    <property type="project" value="UniProtKB-KW"/>
</dbReference>
<dbReference type="PANTHER" id="PTHR11161">
    <property type="entry name" value="O-ACYLTRANSFERASE"/>
    <property type="match status" value="1"/>
</dbReference>
<feature type="transmembrane region" description="Helical" evidence="13">
    <location>
        <begin position="424"/>
        <end position="444"/>
    </location>
</feature>
<keyword evidence="3 12" id="KW-0813">Transport</keyword>
<feature type="transmembrane region" description="Helical" evidence="13">
    <location>
        <begin position="392"/>
        <end position="412"/>
    </location>
</feature>
<feature type="transmembrane region" description="Helical" evidence="13">
    <location>
        <begin position="226"/>
        <end position="246"/>
    </location>
</feature>
<keyword evidence="16" id="KW-1185">Reference proteome</keyword>
<keyword evidence="10 12" id="KW-0739">Sodium transport</keyword>
<keyword evidence="11 12" id="KW-0407">Ion channel</keyword>
<keyword evidence="9 13" id="KW-0472">Membrane</keyword>
<evidence type="ECO:0000256" key="3">
    <source>
        <dbReference type="ARBA" id="ARBA00022448"/>
    </source>
</evidence>
<comment type="caution">
    <text evidence="15">The sequence shown here is derived from an EMBL/GenBank/DDBJ whole genome shotgun (WGS) entry which is preliminary data.</text>
</comment>
<evidence type="ECO:0000256" key="9">
    <source>
        <dbReference type="ARBA" id="ARBA00023136"/>
    </source>
</evidence>
<evidence type="ECO:0000256" key="6">
    <source>
        <dbReference type="ARBA" id="ARBA00022989"/>
    </source>
</evidence>
<proteinExistence type="inferred from homology"/>
<feature type="transmembrane region" description="Helical" evidence="13">
    <location>
        <begin position="356"/>
        <end position="380"/>
    </location>
</feature>
<feature type="domain" description="Acyltransferase 3" evidence="14">
    <location>
        <begin position="139"/>
        <end position="548"/>
    </location>
</feature>
<feature type="transmembrane region" description="Helical" evidence="13">
    <location>
        <begin position="929"/>
        <end position="955"/>
    </location>
</feature>
<evidence type="ECO:0000259" key="14">
    <source>
        <dbReference type="Pfam" id="PF01757"/>
    </source>
</evidence>
<dbReference type="InterPro" id="IPR052728">
    <property type="entry name" value="O2_lipid_transport_reg"/>
</dbReference>
<dbReference type="GO" id="GO:0016020">
    <property type="term" value="C:membrane"/>
    <property type="evidence" value="ECO:0007669"/>
    <property type="project" value="UniProtKB-SubCell"/>
</dbReference>
<keyword evidence="5 12" id="KW-0812">Transmembrane</keyword>
<protein>
    <submittedName>
        <fullName evidence="15">Amiloride-sensitive sodium channel</fullName>
    </submittedName>
</protein>
<evidence type="ECO:0000256" key="13">
    <source>
        <dbReference type="SAM" id="Phobius"/>
    </source>
</evidence>
<feature type="transmembrane region" description="Helical" evidence="13">
    <location>
        <begin position="480"/>
        <end position="500"/>
    </location>
</feature>
<evidence type="ECO:0000256" key="2">
    <source>
        <dbReference type="ARBA" id="ARBA00007193"/>
    </source>
</evidence>
<evidence type="ECO:0000313" key="15">
    <source>
        <dbReference type="EMBL" id="KAK9730278.1"/>
    </source>
</evidence>
<keyword evidence="8 12" id="KW-0406">Ion transport</keyword>
<dbReference type="Proteomes" id="UP001458880">
    <property type="component" value="Unassembled WGS sequence"/>
</dbReference>
<evidence type="ECO:0000256" key="5">
    <source>
        <dbReference type="ARBA" id="ARBA00022692"/>
    </source>
</evidence>
<dbReference type="Pfam" id="PF01757">
    <property type="entry name" value="Acyl_transf_3"/>
    <property type="match status" value="1"/>
</dbReference>
<evidence type="ECO:0000256" key="12">
    <source>
        <dbReference type="RuleBase" id="RU000679"/>
    </source>
</evidence>
<dbReference type="EMBL" id="JASPKY010000149">
    <property type="protein sequence ID" value="KAK9730278.1"/>
    <property type="molecule type" value="Genomic_DNA"/>
</dbReference>
<feature type="transmembrane region" description="Helical" evidence="13">
    <location>
        <begin position="79"/>
        <end position="102"/>
    </location>
</feature>
<dbReference type="PANTHER" id="PTHR11161:SF0">
    <property type="entry name" value="O-ACYLTRANSFERASE LIKE PROTEIN"/>
    <property type="match status" value="1"/>
</dbReference>
<comment type="subcellular location">
    <subcellularLocation>
        <location evidence="1">Membrane</location>
        <topology evidence="1">Multi-pass membrane protein</topology>
    </subcellularLocation>
</comment>
<keyword evidence="4 12" id="KW-0894">Sodium channel</keyword>
<sequence>MLSFRNISAKRFAKLLPVVENAGVHWSACVPDSCDYQDVLHHFSRNIKLIAEGLKIDVTLDELDCSSIKEAPILTAKHYIVLSLLLGIIGLNIVCALTDMLFGGKSYVKKSILVDVFSSYRNAKYIFNYYTDDPLNLRCLDGIRFLSMAYVVFGHSFLMMLFAPSVNSLELMEWLLQYSSTIIIGGTVSVDSFFMMAGILVAYYTLDSLTANNGKFNWFMFMLYRFVRLTPSYAVVVLTYATLIQFSGSGPLWRKTVLALQKPCQDFWWSALLNMQNYVNPKAICVTQTWYLTCDFFYYMLSPLLTYPLWKWKILGWFNLFIVYVASVLINFYLAWKNQYGAGMLVANELLHTDYFAYHYIAPHVRSSTYILGIVLGGLLHKTKDIKFKLHPVTVTAGWMWSLSLIAVTILGNHSFQLENHTAGWMWSLSLIAVTILGNHSFQLENHDYNRFEESFYLAMSRSSWTVGLMWIVWACKHGYGVILGAVNILLSHPIFQVLAKVTYSIYLWHLLMQFLMVGALKMPTYFSDFNMMYRFLGEFALIITFSIFYTILFECPGVRLIKHIKRTSGTVNRGSVYGALLLSSSTLLRYQENPTVISMERNRFAWNTSFPCATICPDAKISEVLLDEYITKSSARNKTKLKEFLMSLAQATYSTFDKVVPYDDISSDDYLSILLQLQFEFSPTVSNSAVNARQYFLQKAITENGICYSFNSQLAVYNSPDYWRENNWKLVDKSPEFFINPLDGEVFANVVNMSTGFLVYLHGPYEVGDIASKSRRSPNGYFLQLYITALTLYSNERVRRLSVAQRKCRFYDESNLKRSPVYSYVLCRMECRASLAQKLCGCIPHFYRRIDGDRICNVSGLHCLAQYKEKLISLRKQCSCYPNCEESNYFLEHVDTRQWFLGSNLQWGLKEYPRMRLKRDVIFGFSDLLVYIGGMAGLFLGCSVLSFIEILYFFTLRLFWYSLGYK</sequence>
<name>A0AAW1L874_POPJA</name>
<comment type="similarity">
    <text evidence="2 12">Belongs to the amiloride-sensitive sodium channel (TC 1.A.6) family.</text>
</comment>
<feature type="transmembrane region" description="Helical" evidence="13">
    <location>
        <begin position="317"/>
        <end position="336"/>
    </location>
</feature>